<dbReference type="Gene3D" id="3.60.15.10">
    <property type="entry name" value="Ribonuclease Z/Hydroxyacylglutathione hydrolase-like"/>
    <property type="match status" value="1"/>
</dbReference>
<protein>
    <submittedName>
        <fullName evidence="1">Uncharacterized protein</fullName>
    </submittedName>
</protein>
<dbReference type="Pfam" id="PF07521">
    <property type="entry name" value="RMMBL"/>
    <property type="match status" value="1"/>
</dbReference>
<dbReference type="Gene3D" id="3.40.50.10890">
    <property type="match status" value="1"/>
</dbReference>
<keyword evidence="2" id="KW-1185">Reference proteome</keyword>
<dbReference type="Proteomes" id="UP000249799">
    <property type="component" value="Chromosome"/>
</dbReference>
<dbReference type="KEGG" id="bsed:DN745_14530"/>
<sequence length="438" mass="46801">MKQVTFEALSGASEIGANAYLIAAGGRRILLDAGAREPGKAKTPPAPEWVQKIEAPDACWISHAHWDHLGGLSALKARFPRLPCFCAPSTRQLAKVALKRGRARDAALATQLNTIVSREYFDPLRFSMPTASSGADSGERVKFRAMSFPAGHIAGAELLLLEVDQGGARPFRILYTGDFCGHDQVLRSGALFPRGSADFPIDIMLMEGVLATQKAQDAVDYAAQMAGLCEVVGRAAGRPALVGVARLGCGAEVVAGLLDAGVAHLVHEALEEITRIAFKAAGRAEDLSRLRFVGERGCARALLAGEAVVAPGEQFGRGTPAGRLLQGVVEKPEATVILLNRAYPKSVAGKLLKASKASKVPQFRLGKQEVRAQIAHFLLPNHAPRRQLIDAVLAVNPARLLLVHGHRSQLFSLKRAIEKAGFSGQIDVPENGERLRLL</sequence>
<dbReference type="GO" id="GO:0004521">
    <property type="term" value="F:RNA endonuclease activity"/>
    <property type="evidence" value="ECO:0007669"/>
    <property type="project" value="TreeGrafter"/>
</dbReference>
<dbReference type="Pfam" id="PF00753">
    <property type="entry name" value="Lactamase_B"/>
    <property type="match status" value="1"/>
</dbReference>
<evidence type="ECO:0000313" key="2">
    <source>
        <dbReference type="Proteomes" id="UP000249799"/>
    </source>
</evidence>
<reference evidence="1 2" key="1">
    <citation type="submission" date="2018-06" db="EMBL/GenBank/DDBJ databases">
        <title>Lujinxingia sediminis gen. nov. sp. nov., a new facultative anaerobic member of the class Deltaproteobacteria, and proposal of Lujinxingaceae fam. nov.</title>
        <authorList>
            <person name="Guo L.-Y."/>
            <person name="Li C.-M."/>
            <person name="Wang S."/>
            <person name="Du Z.-J."/>
        </authorList>
    </citation>
    <scope>NUCLEOTIDE SEQUENCE [LARGE SCALE GENOMIC DNA]</scope>
    <source>
        <strain evidence="1 2">FA350</strain>
    </source>
</reference>
<dbReference type="InterPro" id="IPR050698">
    <property type="entry name" value="MBL"/>
</dbReference>
<dbReference type="PANTHER" id="PTHR11203:SF37">
    <property type="entry name" value="INTEGRATOR COMPLEX SUBUNIT 11"/>
    <property type="match status" value="1"/>
</dbReference>
<dbReference type="RefSeq" id="WP_111335957.1">
    <property type="nucleotide sequence ID" value="NZ_CP030032.1"/>
</dbReference>
<proteinExistence type="predicted"/>
<dbReference type="AlphaFoldDB" id="A0A2Z4FNC5"/>
<dbReference type="OrthoDB" id="9803916at2"/>
<name>A0A2Z4FNC5_9DELT</name>
<dbReference type="EMBL" id="CP030032">
    <property type="protein sequence ID" value="AWV90479.1"/>
    <property type="molecule type" value="Genomic_DNA"/>
</dbReference>
<accession>A0A2Z4FNC5</accession>
<organism evidence="1 2">
    <name type="scientific">Bradymonas sediminis</name>
    <dbReference type="NCBI Taxonomy" id="1548548"/>
    <lineage>
        <taxon>Bacteria</taxon>
        <taxon>Deltaproteobacteria</taxon>
        <taxon>Bradymonadales</taxon>
        <taxon>Bradymonadaceae</taxon>
        <taxon>Bradymonas</taxon>
    </lineage>
</organism>
<dbReference type="InterPro" id="IPR001279">
    <property type="entry name" value="Metallo-B-lactamas"/>
</dbReference>
<dbReference type="SMART" id="SM00849">
    <property type="entry name" value="Lactamase_B"/>
    <property type="match status" value="1"/>
</dbReference>
<dbReference type="InterPro" id="IPR036866">
    <property type="entry name" value="RibonucZ/Hydroxyglut_hydro"/>
</dbReference>
<evidence type="ECO:0000313" key="1">
    <source>
        <dbReference type="EMBL" id="AWV90479.1"/>
    </source>
</evidence>
<dbReference type="PANTHER" id="PTHR11203">
    <property type="entry name" value="CLEAVAGE AND POLYADENYLATION SPECIFICITY FACTOR FAMILY MEMBER"/>
    <property type="match status" value="1"/>
</dbReference>
<gene>
    <name evidence="1" type="ORF">DN745_14530</name>
</gene>
<dbReference type="SUPFAM" id="SSF56281">
    <property type="entry name" value="Metallo-hydrolase/oxidoreductase"/>
    <property type="match status" value="1"/>
</dbReference>
<dbReference type="InterPro" id="IPR011108">
    <property type="entry name" value="RMMBL"/>
</dbReference>